<dbReference type="VEuPathDB" id="TrichDB:TRFO_06763"/>
<protein>
    <recommendedName>
        <fullName evidence="7">HYDIN/VesB/CFA65-like Ig-like domain-containing protein</fullName>
    </recommendedName>
</protein>
<dbReference type="EMBL" id="MLAK01000838">
    <property type="protein sequence ID" value="OHT03116.1"/>
    <property type="molecule type" value="Genomic_DNA"/>
</dbReference>
<reference evidence="8" key="1">
    <citation type="submission" date="2016-10" db="EMBL/GenBank/DDBJ databases">
        <authorList>
            <person name="Benchimol M."/>
            <person name="Almeida L.G."/>
            <person name="Vasconcelos A.T."/>
            <person name="Perreira-Neves A."/>
            <person name="Rosa I.A."/>
            <person name="Tasca T."/>
            <person name="Bogo M.R."/>
            <person name="de Souza W."/>
        </authorList>
    </citation>
    <scope>NUCLEOTIDE SEQUENCE [LARGE SCALE GENOMIC DNA]</scope>
    <source>
        <strain evidence="8">K</strain>
    </source>
</reference>
<keyword evidence="4" id="KW-0969">Cilium</keyword>
<gene>
    <name evidence="8" type="ORF">TRFO_06763</name>
</gene>
<dbReference type="OrthoDB" id="442692at2759"/>
<dbReference type="GeneID" id="94827990"/>
<dbReference type="InterPro" id="IPR008962">
    <property type="entry name" value="PapD-like_sf"/>
</dbReference>
<dbReference type="Proteomes" id="UP000179807">
    <property type="component" value="Unassembled WGS sequence"/>
</dbReference>
<dbReference type="InterPro" id="IPR033305">
    <property type="entry name" value="Hydin-like"/>
</dbReference>
<proteinExistence type="predicted"/>
<feature type="compositionally biased region" description="Basic and acidic residues" evidence="6">
    <location>
        <begin position="1595"/>
        <end position="1605"/>
    </location>
</feature>
<dbReference type="InterPro" id="IPR027417">
    <property type="entry name" value="P-loop_NTPase"/>
</dbReference>
<comment type="caution">
    <text evidence="8">The sequence shown here is derived from an EMBL/GenBank/DDBJ whole genome shotgun (WGS) entry which is preliminary data.</text>
</comment>
<evidence type="ECO:0000313" key="8">
    <source>
        <dbReference type="EMBL" id="OHT03116.1"/>
    </source>
</evidence>
<accession>A0A1J4K007</accession>
<evidence type="ECO:0000256" key="5">
    <source>
        <dbReference type="ARBA" id="ARBA00023273"/>
    </source>
</evidence>
<evidence type="ECO:0000256" key="2">
    <source>
        <dbReference type="ARBA" id="ARBA00004496"/>
    </source>
</evidence>
<evidence type="ECO:0000256" key="3">
    <source>
        <dbReference type="ARBA" id="ARBA00022490"/>
    </source>
</evidence>
<keyword evidence="3" id="KW-0963">Cytoplasm</keyword>
<feature type="compositionally biased region" description="Basic and acidic residues" evidence="6">
    <location>
        <begin position="1555"/>
        <end position="1577"/>
    </location>
</feature>
<feature type="domain" description="HYDIN/VesB/CFA65-like Ig-like" evidence="7">
    <location>
        <begin position="138"/>
        <end position="231"/>
    </location>
</feature>
<comment type="subcellular location">
    <subcellularLocation>
        <location evidence="1">Cell projection</location>
        <location evidence="1">Cilium</location>
    </subcellularLocation>
    <subcellularLocation>
        <location evidence="2">Cytoplasm</location>
    </subcellularLocation>
</comment>
<sequence>MLGVRLEPSCVIFPPTYISAISRFVVKIENTSDEIHRISFRNKGNEKEEEDDKISLDALDINQREQLAQPILFQTQIFSIQPPELDLYPHSFNQVIVEFRPLVAGKYEETAYIQIDAKPKRYKFELSGNSLPPVAFFKTDSIVVGHVNLDSVYEYEVELQNSGHVNVDFALEKKNTSCHYEFEPSSGLIHIGSSIKILVKFIASSVGTFMDTFTFRVKGATQSHPIITFSGKVIGPSFAISPRRIDFGGVGYGFLHTAKLELENKSEIPFDFKLRMSHDGTFERREFQILPESGTIPKYSKIETIIEFIPISTRNYNLSLYFDIDKYQEKLAEIPITANCLCPSLILTPEILDFRDIFIGHQYTKYVTLKNTTEYAAKFEFINQSPASTKLGIVEVIKDTGIVGAHDESKIGINFKGIHIGKLSIDCFFSIYGSNDPPIKLTIIANCTGPSLNISSQNITFGNVNILSKQEKTITIENNSLIEAKFQTFFDPVVKVFSVSPTEGIIAPKDSIAIVVGARVSDNLTFATNLKFQCEYLNTITLPVRANGTGTPIISSIDMENIDFGYILTETPATLRFTLSNHSDRNYEIRWSNQKPKFIKDQCDLTYTMEPDYAQILAHNIQEFKITLKCKKVTSFTMNLMCNSTVGRTRNEIYSPVLKASFIHPLINLSTNSIEFKQDCFPTGDNRDEIHPPIELLHQITKELTVTNQSKIPLNIEIDISEPFSCSRSRFTIEPSEAIELDIYFDTTFKTDFVSEVLTRKIQFIIEDHPQKVFATLKGIINFPNVSFSSKDPIDFGVAMMNTEQTKTIEMSNKFDSTIHYEWELRSEDDLAPKAFDIFPLRGDLEPGASIETHFGYFALADPDNKLQNYSATAVCHVYGGPDYQFPLKGSSASINYRIEPLNFELGERNYSEEICEKLTLFNTSNVPLKYSIQIPRRSRFKMFTVSPNSGTVNAKEEQEIEVRILPGLPQSYHESFTLQIGSFEDIQINVSVEAQFSQISLSLPRFEADTALQNITADISKKALLEKKQKIKIKQTEEEDDLDLDEQEVENEIPLERFLKEEKRILIDQLKGKNNLSFYMPSQQFYVAQYLFDFGEMILGEQRKESVLITNHANFPISFDANLDKLKRSGFKIEPLSYKDIQAHSSVNLDIIFNPMIRRNNELGPVCYQVPFTFNDNHQILLVIKASLKIPDLTFSNFHFEFGNVVIGQTKIMTLQLQNMNNVGCEFKFGPAEVVNILQKNTQTPNPDVFTVVPESGVLPPSSYMNIGIHFLPDVDKPFQMQFPLMLKHALTPSYITVDGRGVLLQLSFEPSELFLSPVQPFSSPSFDEVTVTNPTDYPIEFYSLQFDKRLFDEENNDPRQTESPFVTYTPKAKTPVAASKFSVCIIVTGPPLSGKSTVSKHLSQQFNLPIVNLTDVWKGTTEYQSILYTALCQTEYRHGFIIDGLPYCDETTAKDNETILTQCVKAKNFNEEISKTIPPVIAHQLPTSIEKALDFVLSSLDGHYVFHVSLRSSIETSTKRNEARERRQRGLKRHQLREEKIKLFNMTEDEYENLSKEEQKKIDDKRRQWREKQLDNPEEATTTHKKEKRSHSKSKDSKVEQDKAPQTLYSAKGEPAKRKQTKSTVPTDPIEQELLLYFISLGTIVHKLQSPTDRFKALDPLEIINFDKNEIIHSMNNVFVNADCELENVISKVMSFLPQITTLKESAFKLLIPDPITQDQANLVESLKQPKFFSIVNEDPTTKLTPRWKLQPKSQMTLKIQFDPFMPENVHDELLFAISSSNSPPISLKVNGECFYPQIERSPKVLYPSVMRKFDPKHAPLFVTETNEYNFGYVLICKERKPKEPWTYHALLNLENITIFPCEVSVSFPDPNSKNTWGVENPTFLIPPAPSKTERSKYDLSIGFHPTTANLFKTQLILSIKDNPDPIYVNLVGESFTPSIDISSLNIDFEKILINTEKSKKIELKNPGKLPVFWRLKGAGSLAGQVTFNQTEGMLQPRGTFNIVLKFQVNKPQQIKKTIQIEVLDDEKTRIFRNENINISAEAFDVSFDINVPKVGNEQLDFGQLKVGQSKSLQITVKNRGKYPVEYKFSLIDKRSAKYLTLSPVEGVAPINDKGTTINITFKANAVVSFHNNKAIGLKVIDTQTNTVTIQQTFTFCAKTFYNTFTITSGKKIDFGVCQVGNLQKKEFTITNTGVFPFEIEFIPKSSQEEEIKTAKGGKPKAPPPKAKPKPKQANALAFGVFSVMPNSALLQPNASTNFTLEFMSNEVGNYKEMLCVSIPDTSQADSNYIIRCLGNAYMPTLDIKDNEKIFPKLPLVIRADLLKNDITSFLEDEHIVHFIPRIINQQESITICLSNPQPIDCVVDLSIKSKGKSNAFDVKDKTLAIKAMTSANTTIVFSPPGSDTYSASFEATVKSQSASPALRFGLEGIGSIPTITLKTPLDKAKNGFTLNLGKTLLGYDKQKMIAIGNDTPLRAMVSISTKATPDFEIDGFESAKPFPLEPGHQFQFTVIHKPQKSRKSQFDLTLSVVENPKSNISISCVGEGFSEDLVFEGLEGEDSELHFKDAVVGRTQTVMYLMKNVSDSAIRFAWNASNDITFSPRVGHIKRNQTKEITAVFYSEKPTKYNGAKGSCQITKIELVDQNGGDWDDSMKVVSFVPRSEVMADSPRVSSRSNQPSSDKKLMKVTTVVAEPPYHPISSGKPRELPIKIFVVSDNIKCTIDTTEIAFAPTMMFQTRTSEVKLTNTCQIRMEYSWVVEKFESLRTDYSAVRPSPFSIEPSTGFIEAGQSTTFHVMFSPMEVDDFLCTLKCNVPYMNSCDPPRINVNGLSRRPLCHFNVTISDYLSRRHPDFTYQLPENVKVIELFSKALKVKSIKKIEIINPTSAPYDTKWSLLNDNASGSINIENSQALISSGKHYFFQFTFLPTSAKLVESLWEFNIPEHGVKIPFLFVGRISH</sequence>
<dbReference type="SUPFAM" id="SSF52540">
    <property type="entry name" value="P-loop containing nucleoside triphosphate hydrolases"/>
    <property type="match status" value="1"/>
</dbReference>
<organism evidence="8 9">
    <name type="scientific">Tritrichomonas foetus</name>
    <dbReference type="NCBI Taxonomy" id="1144522"/>
    <lineage>
        <taxon>Eukaryota</taxon>
        <taxon>Metamonada</taxon>
        <taxon>Parabasalia</taxon>
        <taxon>Tritrichomonadida</taxon>
        <taxon>Tritrichomonadidae</taxon>
        <taxon>Tritrichomonas</taxon>
    </lineage>
</organism>
<dbReference type="InterPro" id="IPR053879">
    <property type="entry name" value="HYDIN_VesB_CFA65-like_Ig"/>
</dbReference>
<evidence type="ECO:0000259" key="7">
    <source>
        <dbReference type="Pfam" id="PF22544"/>
    </source>
</evidence>
<keyword evidence="5" id="KW-0966">Cell projection</keyword>
<evidence type="ECO:0000313" key="9">
    <source>
        <dbReference type="Proteomes" id="UP000179807"/>
    </source>
</evidence>
<evidence type="ECO:0000256" key="6">
    <source>
        <dbReference type="SAM" id="MobiDB-lite"/>
    </source>
</evidence>
<dbReference type="GO" id="GO:1904158">
    <property type="term" value="P:axonemal central apparatus assembly"/>
    <property type="evidence" value="ECO:0007669"/>
    <property type="project" value="TreeGrafter"/>
</dbReference>
<dbReference type="Gene3D" id="3.40.50.300">
    <property type="entry name" value="P-loop containing nucleotide triphosphate hydrolases"/>
    <property type="match status" value="1"/>
</dbReference>
<feature type="region of interest" description="Disordered" evidence="6">
    <location>
        <begin position="1517"/>
        <end position="1536"/>
    </location>
</feature>
<dbReference type="GO" id="GO:0003341">
    <property type="term" value="P:cilium movement"/>
    <property type="evidence" value="ECO:0007669"/>
    <property type="project" value="TreeGrafter"/>
</dbReference>
<feature type="domain" description="HYDIN/VesB/CFA65-like Ig-like" evidence="7">
    <location>
        <begin position="450"/>
        <end position="546"/>
    </location>
</feature>
<evidence type="ECO:0000256" key="4">
    <source>
        <dbReference type="ARBA" id="ARBA00023069"/>
    </source>
</evidence>
<evidence type="ECO:0000256" key="1">
    <source>
        <dbReference type="ARBA" id="ARBA00004138"/>
    </source>
</evidence>
<keyword evidence="9" id="KW-1185">Reference proteome</keyword>
<dbReference type="GO" id="GO:0005930">
    <property type="term" value="C:axoneme"/>
    <property type="evidence" value="ECO:0007669"/>
    <property type="project" value="TreeGrafter"/>
</dbReference>
<dbReference type="InterPro" id="IPR013783">
    <property type="entry name" value="Ig-like_fold"/>
</dbReference>
<dbReference type="PANTHER" id="PTHR23053:SF0">
    <property type="entry name" value="HYDROCEPHALUS-INDUCING PROTEIN HOMOLOG"/>
    <property type="match status" value="1"/>
</dbReference>
<dbReference type="PANTHER" id="PTHR23053">
    <property type="entry name" value="DLEC1 DELETED IN LUNG AND ESOPHAGEAL CANCER 1"/>
    <property type="match status" value="1"/>
</dbReference>
<dbReference type="Pfam" id="PF22544">
    <property type="entry name" value="HYDIN_VesB_CFA65-like_Ig"/>
    <property type="match status" value="2"/>
</dbReference>
<dbReference type="RefSeq" id="XP_068356252.1">
    <property type="nucleotide sequence ID" value="XM_068493286.1"/>
</dbReference>
<feature type="compositionally biased region" description="Basic residues" evidence="6">
    <location>
        <begin position="1585"/>
        <end position="1594"/>
    </location>
</feature>
<feature type="region of interest" description="Disordered" evidence="6">
    <location>
        <begin position="1554"/>
        <end position="1627"/>
    </location>
</feature>
<dbReference type="Gene3D" id="2.60.40.10">
    <property type="entry name" value="Immunoglobulins"/>
    <property type="match status" value="19"/>
</dbReference>
<dbReference type="SUPFAM" id="SSF49354">
    <property type="entry name" value="PapD-like"/>
    <property type="match status" value="1"/>
</dbReference>
<name>A0A1J4K007_9EUKA</name>
<feature type="region of interest" description="Disordered" evidence="6">
    <location>
        <begin position="2211"/>
        <end position="2233"/>
    </location>
</feature>